<evidence type="ECO:0000259" key="1">
    <source>
        <dbReference type="Pfam" id="PF13088"/>
    </source>
</evidence>
<dbReference type="InterPro" id="IPR011040">
    <property type="entry name" value="Sialidase"/>
</dbReference>
<protein>
    <recommendedName>
        <fullName evidence="1">Sialidase domain-containing protein</fullName>
    </recommendedName>
</protein>
<sequence length="357" mass="40001">MRPNFDLALEGAAIQPVIGDHYRVRQWQGIPGIECAPDNRLWAAFYSGGTGEGPSNYVALVKSDDRGQSWSDLLYVIDPPEQVRAFDPCLWKDPAGRLWIFWSQSYSWYDGRCGVWASVCADPGADTVVWTNPRRIADGIMMNKPTVLKNGEWLLPIAVWACHESPLNELPEQAFSNVYVSTDEGASFHLRGSADIPNRHFDEHMIVERGDGSLWMLVRAFYGIGESISYDGGRTWSPGKPTVLGGPSSRFFIRRLQSGRLLLVNHYGFKGRSHLTAMLSEDDGLTWKGGLVLDERSDISYPDGVEDREGLIYVIYDREREKAKEILMAVFTEEDVEAGTCVSEYAALQHLVNKACN</sequence>
<dbReference type="AlphaFoldDB" id="A0A1V4HCF9"/>
<dbReference type="STRING" id="1469647.BC351_07175"/>
<reference evidence="3" key="1">
    <citation type="submission" date="2016-07" db="EMBL/GenBank/DDBJ databases">
        <authorList>
            <person name="Florea S."/>
            <person name="Webb J.S."/>
            <person name="Jaromczyk J."/>
            <person name="Schardl C.L."/>
        </authorList>
    </citation>
    <scope>NUCLEOTIDE SEQUENCE [LARGE SCALE GENOMIC DNA]</scope>
    <source>
        <strain evidence="3">CY1</strain>
    </source>
</reference>
<organism evidence="2 3">
    <name type="scientific">Paenibacillus ferrarius</name>
    <dbReference type="NCBI Taxonomy" id="1469647"/>
    <lineage>
        <taxon>Bacteria</taxon>
        <taxon>Bacillati</taxon>
        <taxon>Bacillota</taxon>
        <taxon>Bacilli</taxon>
        <taxon>Bacillales</taxon>
        <taxon>Paenibacillaceae</taxon>
        <taxon>Paenibacillus</taxon>
    </lineage>
</organism>
<evidence type="ECO:0000313" key="2">
    <source>
        <dbReference type="EMBL" id="OPH50433.1"/>
    </source>
</evidence>
<accession>A0A1V4HCF9</accession>
<dbReference type="SUPFAM" id="SSF50939">
    <property type="entry name" value="Sialidases"/>
    <property type="match status" value="1"/>
</dbReference>
<dbReference type="PANTHER" id="PTHR43752">
    <property type="entry name" value="BNR/ASP-BOX REPEAT FAMILY PROTEIN"/>
    <property type="match status" value="1"/>
</dbReference>
<dbReference type="InterPro" id="IPR036278">
    <property type="entry name" value="Sialidase_sf"/>
</dbReference>
<feature type="domain" description="Sialidase" evidence="1">
    <location>
        <begin position="44"/>
        <end position="314"/>
    </location>
</feature>
<evidence type="ECO:0000313" key="3">
    <source>
        <dbReference type="Proteomes" id="UP000190626"/>
    </source>
</evidence>
<dbReference type="CDD" id="cd15482">
    <property type="entry name" value="Sialidase_non-viral"/>
    <property type="match status" value="1"/>
</dbReference>
<name>A0A1V4HCF9_9BACL</name>
<dbReference type="EMBL" id="MBTG01000034">
    <property type="protein sequence ID" value="OPH50433.1"/>
    <property type="molecule type" value="Genomic_DNA"/>
</dbReference>
<dbReference type="RefSeq" id="WP_079417527.1">
    <property type="nucleotide sequence ID" value="NZ_MBTG01000034.1"/>
</dbReference>
<proteinExistence type="predicted"/>
<gene>
    <name evidence="2" type="ORF">BC351_07175</name>
</gene>
<dbReference type="OrthoDB" id="41724at2"/>
<dbReference type="Gene3D" id="2.120.10.10">
    <property type="match status" value="1"/>
</dbReference>
<dbReference type="Pfam" id="PF13088">
    <property type="entry name" value="BNR_2"/>
    <property type="match status" value="1"/>
</dbReference>
<dbReference type="PANTHER" id="PTHR43752:SF2">
    <property type="entry name" value="BNR_ASP-BOX REPEAT FAMILY PROTEIN"/>
    <property type="match status" value="1"/>
</dbReference>
<keyword evidence="3" id="KW-1185">Reference proteome</keyword>
<comment type="caution">
    <text evidence="2">The sequence shown here is derived from an EMBL/GenBank/DDBJ whole genome shotgun (WGS) entry which is preliminary data.</text>
</comment>
<dbReference type="Proteomes" id="UP000190626">
    <property type="component" value="Unassembled WGS sequence"/>
</dbReference>